<dbReference type="GO" id="GO:0032259">
    <property type="term" value="P:methylation"/>
    <property type="evidence" value="ECO:0007669"/>
    <property type="project" value="UniProtKB-KW"/>
</dbReference>
<keyword evidence="3" id="KW-1185">Reference proteome</keyword>
<dbReference type="SUPFAM" id="SSF53335">
    <property type="entry name" value="S-adenosyl-L-methionine-dependent methyltransferases"/>
    <property type="match status" value="1"/>
</dbReference>
<dbReference type="Gene3D" id="3.40.50.150">
    <property type="entry name" value="Vaccinia Virus protein VP39"/>
    <property type="match status" value="1"/>
</dbReference>
<reference evidence="2 3" key="1">
    <citation type="submission" date="2024-09" db="EMBL/GenBank/DDBJ databases">
        <title>Laminarin stimulates single cell rates of sulfate reduction while oxygen inhibits transcriptomic activity in coastal marine sediment.</title>
        <authorList>
            <person name="Lindsay M."/>
            <person name="Orcutt B."/>
            <person name="Emerson D."/>
            <person name="Stepanauskas R."/>
            <person name="D'Angelo T."/>
        </authorList>
    </citation>
    <scope>NUCLEOTIDE SEQUENCE [LARGE SCALE GENOMIC DNA]</scope>
    <source>
        <strain evidence="2">SAG AM-311-K15</strain>
    </source>
</reference>
<dbReference type="InterPro" id="IPR041698">
    <property type="entry name" value="Methyltransf_25"/>
</dbReference>
<dbReference type="EMBL" id="JBHPBY010000123">
    <property type="protein sequence ID" value="MFC1850767.1"/>
    <property type="molecule type" value="Genomic_DNA"/>
</dbReference>
<accession>A0ABV6YX42</accession>
<evidence type="ECO:0000313" key="3">
    <source>
        <dbReference type="Proteomes" id="UP001594351"/>
    </source>
</evidence>
<keyword evidence="2" id="KW-0808">Transferase</keyword>
<evidence type="ECO:0000259" key="1">
    <source>
        <dbReference type="Pfam" id="PF13649"/>
    </source>
</evidence>
<gene>
    <name evidence="2" type="ORF">ACFL27_11290</name>
</gene>
<protein>
    <submittedName>
        <fullName evidence="2">Class I SAM-dependent methyltransferase</fullName>
    </submittedName>
</protein>
<sequence>MEEKDIFDVRERYRQRWEKYGYNPKTLGWNKGRQMIRFAVAFENVRSEEYASVLDVGCGFGDLFGYLKSQNWPGRYIGVDIVPELIAGAERLFCEKNASFHLLDIQQQPLSEQAAMGIALGVFNWKLRQDNMEFIRLMLEQMWDATTEVVVLDFLSNSADIQHEHNFYADPGEILNLARRFSRRVLLYHAYMPFEFQVKIWHNDSFPVSFPVFESHRTLSTK</sequence>
<keyword evidence="2" id="KW-0489">Methyltransferase</keyword>
<dbReference type="Pfam" id="PF13649">
    <property type="entry name" value="Methyltransf_25"/>
    <property type="match status" value="1"/>
</dbReference>
<evidence type="ECO:0000313" key="2">
    <source>
        <dbReference type="EMBL" id="MFC1850767.1"/>
    </source>
</evidence>
<organism evidence="2 3">
    <name type="scientific">candidate division CSSED10-310 bacterium</name>
    <dbReference type="NCBI Taxonomy" id="2855610"/>
    <lineage>
        <taxon>Bacteria</taxon>
        <taxon>Bacteria division CSSED10-310</taxon>
    </lineage>
</organism>
<proteinExistence type="predicted"/>
<name>A0ABV6YX42_UNCC1</name>
<dbReference type="Proteomes" id="UP001594351">
    <property type="component" value="Unassembled WGS sequence"/>
</dbReference>
<feature type="domain" description="Methyltransferase" evidence="1">
    <location>
        <begin position="53"/>
        <end position="128"/>
    </location>
</feature>
<dbReference type="InterPro" id="IPR029063">
    <property type="entry name" value="SAM-dependent_MTases_sf"/>
</dbReference>
<dbReference type="GO" id="GO:0008168">
    <property type="term" value="F:methyltransferase activity"/>
    <property type="evidence" value="ECO:0007669"/>
    <property type="project" value="UniProtKB-KW"/>
</dbReference>
<comment type="caution">
    <text evidence="2">The sequence shown here is derived from an EMBL/GenBank/DDBJ whole genome shotgun (WGS) entry which is preliminary data.</text>
</comment>